<dbReference type="SUPFAM" id="SSF53098">
    <property type="entry name" value="Ribonuclease H-like"/>
    <property type="match status" value="1"/>
</dbReference>
<organism evidence="2 3">
    <name type="scientific">Lactuca sativa</name>
    <name type="common">Garden lettuce</name>
    <dbReference type="NCBI Taxonomy" id="4236"/>
    <lineage>
        <taxon>Eukaryota</taxon>
        <taxon>Viridiplantae</taxon>
        <taxon>Streptophyta</taxon>
        <taxon>Embryophyta</taxon>
        <taxon>Tracheophyta</taxon>
        <taxon>Spermatophyta</taxon>
        <taxon>Magnoliopsida</taxon>
        <taxon>eudicotyledons</taxon>
        <taxon>Gunneridae</taxon>
        <taxon>Pentapetalae</taxon>
        <taxon>asterids</taxon>
        <taxon>campanulids</taxon>
        <taxon>Asterales</taxon>
        <taxon>Asteraceae</taxon>
        <taxon>Cichorioideae</taxon>
        <taxon>Cichorieae</taxon>
        <taxon>Lactucinae</taxon>
        <taxon>Lactuca</taxon>
    </lineage>
</organism>
<dbReference type="Pfam" id="PF25597">
    <property type="entry name" value="SH3_retrovirus"/>
    <property type="match status" value="1"/>
</dbReference>
<protein>
    <recommendedName>
        <fullName evidence="1">Retroviral polymerase SH3-like domain-containing protein</fullName>
    </recommendedName>
</protein>
<dbReference type="InterPro" id="IPR039537">
    <property type="entry name" value="Retrotran_Ty1/copia-like"/>
</dbReference>
<dbReference type="PANTHER" id="PTHR42648">
    <property type="entry name" value="TRANSPOSASE, PUTATIVE-RELATED"/>
    <property type="match status" value="1"/>
</dbReference>
<evidence type="ECO:0000313" key="2">
    <source>
        <dbReference type="EMBL" id="KAJ0211523.1"/>
    </source>
</evidence>
<feature type="domain" description="Retroviral polymerase SH3-like" evidence="1">
    <location>
        <begin position="59"/>
        <end position="121"/>
    </location>
</feature>
<name>A0A9R1VVZ4_LACSA</name>
<dbReference type="InterPro" id="IPR012337">
    <property type="entry name" value="RNaseH-like_sf"/>
</dbReference>
<dbReference type="Proteomes" id="UP000235145">
    <property type="component" value="Unassembled WGS sequence"/>
</dbReference>
<proteinExistence type="predicted"/>
<evidence type="ECO:0000313" key="3">
    <source>
        <dbReference type="Proteomes" id="UP000235145"/>
    </source>
</evidence>
<evidence type="ECO:0000259" key="1">
    <source>
        <dbReference type="Pfam" id="PF25597"/>
    </source>
</evidence>
<dbReference type="EMBL" id="NBSK02000004">
    <property type="protein sequence ID" value="KAJ0211523.1"/>
    <property type="molecule type" value="Genomic_DNA"/>
</dbReference>
<dbReference type="PANTHER" id="PTHR42648:SF25">
    <property type="entry name" value="RNA-DIRECTED DNA POLYMERASE"/>
    <property type="match status" value="1"/>
</dbReference>
<dbReference type="InterPro" id="IPR057670">
    <property type="entry name" value="SH3_retrovirus"/>
</dbReference>
<sequence length="157" mass="17961">MVRCNLKTMSMPDVLWGEAVSHSVYVLNKAQTKALKEVTPYEKWTGRKPHIAHLRVFGCVAHMKVVKGNLRKLEDRSMPLVHLGVEKGTKAYRLLDPDTGKLYVSRDFVFEENRIWKWEESVKIRATPGVTFTVEGFDLDGIIDDGEWRSDAQNQAT</sequence>
<accession>A0A9R1VVZ4</accession>
<reference evidence="2 3" key="1">
    <citation type="journal article" date="2017" name="Nat. Commun.">
        <title>Genome assembly with in vitro proximity ligation data and whole-genome triplication in lettuce.</title>
        <authorList>
            <person name="Reyes-Chin-Wo S."/>
            <person name="Wang Z."/>
            <person name="Yang X."/>
            <person name="Kozik A."/>
            <person name="Arikit S."/>
            <person name="Song C."/>
            <person name="Xia L."/>
            <person name="Froenicke L."/>
            <person name="Lavelle D.O."/>
            <person name="Truco M.J."/>
            <person name="Xia R."/>
            <person name="Zhu S."/>
            <person name="Xu C."/>
            <person name="Xu H."/>
            <person name="Xu X."/>
            <person name="Cox K."/>
            <person name="Korf I."/>
            <person name="Meyers B.C."/>
            <person name="Michelmore R.W."/>
        </authorList>
    </citation>
    <scope>NUCLEOTIDE SEQUENCE [LARGE SCALE GENOMIC DNA]</scope>
    <source>
        <strain evidence="3">cv. Salinas</strain>
        <tissue evidence="2">Seedlings</tissue>
    </source>
</reference>
<gene>
    <name evidence="2" type="ORF">LSAT_V11C400159000</name>
</gene>
<dbReference type="AlphaFoldDB" id="A0A9R1VVZ4"/>
<keyword evidence="3" id="KW-1185">Reference proteome</keyword>
<comment type="caution">
    <text evidence="2">The sequence shown here is derived from an EMBL/GenBank/DDBJ whole genome shotgun (WGS) entry which is preliminary data.</text>
</comment>